<dbReference type="NCBIfam" id="NF006599">
    <property type="entry name" value="PRK09136.1"/>
    <property type="match status" value="1"/>
</dbReference>
<gene>
    <name evidence="5" type="ORF">M3P05_07620</name>
</gene>
<evidence type="ECO:0000256" key="2">
    <source>
        <dbReference type="ARBA" id="ARBA00022679"/>
    </source>
</evidence>
<comment type="subunit">
    <text evidence="3">Homotrimer.</text>
</comment>
<feature type="binding site" evidence="3">
    <location>
        <begin position="207"/>
        <end position="209"/>
    </location>
    <ligand>
        <name>substrate</name>
    </ligand>
</feature>
<dbReference type="Pfam" id="PF01048">
    <property type="entry name" value="PNP_UDP_1"/>
    <property type="match status" value="1"/>
</dbReference>
<keyword evidence="2 3" id="KW-0808">Transferase</keyword>
<dbReference type="PANTHER" id="PTHR42679">
    <property type="entry name" value="S-METHYL-5'-THIOADENOSINE PHOSPHORYLASE"/>
    <property type="match status" value="1"/>
</dbReference>
<dbReference type="Gene3D" id="3.40.50.1580">
    <property type="entry name" value="Nucleoside phosphorylase domain"/>
    <property type="match status" value="1"/>
</dbReference>
<feature type="binding site" evidence="3">
    <location>
        <position position="184"/>
    </location>
    <ligand>
        <name>phosphate</name>
        <dbReference type="ChEBI" id="CHEBI:43474"/>
    </ligand>
</feature>
<dbReference type="InterPro" id="IPR035994">
    <property type="entry name" value="Nucleoside_phosphorylase_sf"/>
</dbReference>
<protein>
    <recommendedName>
        <fullName evidence="3">Probable S-methyl-5'-thioinosine phosphorylase</fullName>
        <ecNumber evidence="3">2.4.2.44</ecNumber>
    </recommendedName>
    <alternativeName>
        <fullName evidence="3">5'-methylthioinosine phosphorylase</fullName>
        <shortName evidence="3">MTI phosphorylase</shortName>
        <shortName evidence="3">MTIP</shortName>
    </alternativeName>
</protein>
<comment type="caution">
    <text evidence="5">The sequence shown here is derived from an EMBL/GenBank/DDBJ whole genome shotgun (WGS) entry which is preliminary data.</text>
</comment>
<reference evidence="5 6" key="1">
    <citation type="submission" date="2022-05" db="EMBL/GenBank/DDBJ databases">
        <authorList>
            <person name="Park J.-S."/>
        </authorList>
    </citation>
    <scope>NUCLEOTIDE SEQUENCE [LARGE SCALE GENOMIC DNA]</scope>
    <source>
        <strain evidence="5 6">2012CJ34-2</strain>
    </source>
</reference>
<dbReference type="InterPro" id="IPR000845">
    <property type="entry name" value="Nucleoside_phosphorylase_d"/>
</dbReference>
<evidence type="ECO:0000259" key="4">
    <source>
        <dbReference type="Pfam" id="PF01048"/>
    </source>
</evidence>
<keyword evidence="6" id="KW-1185">Reference proteome</keyword>
<dbReference type="HAMAP" id="MF_01963">
    <property type="entry name" value="MTAP"/>
    <property type="match status" value="1"/>
</dbReference>
<comment type="pathway">
    <text evidence="3">Purine metabolism; purine nucleoside salvage.</text>
</comment>
<keyword evidence="1 3" id="KW-0328">Glycosyltransferase</keyword>
<comment type="catalytic activity">
    <reaction evidence="3">
        <text>S-methyl-5'-thioinosine + phosphate = 5-(methylsulfanyl)-alpha-D-ribose 1-phosphate + hypoxanthine</text>
        <dbReference type="Rhea" id="RHEA:30643"/>
        <dbReference type="ChEBI" id="CHEBI:17368"/>
        <dbReference type="ChEBI" id="CHEBI:43474"/>
        <dbReference type="ChEBI" id="CHEBI:48595"/>
        <dbReference type="ChEBI" id="CHEBI:58533"/>
        <dbReference type="EC" id="2.4.2.44"/>
    </reaction>
</comment>
<comment type="function">
    <text evidence="3">Catalyzes the reversible phosphorylation of S-methyl-5'-thioinosine (MTI) to hypoxanthine and 5-methylthioribose-1-phosphate. Involved in the breakdown of S-methyl-5'-thioadenosine (MTA), a major by-product of polyamine biosynthesis. Catabolism of (MTA) occurs via deamination to MTI and phosphorolysis to hypoxanthine.</text>
</comment>
<feature type="binding site" evidence="3">
    <location>
        <position position="183"/>
    </location>
    <ligand>
        <name>substrate</name>
    </ligand>
</feature>
<feature type="site" description="Important for substrate specificity" evidence="3">
    <location>
        <position position="165"/>
    </location>
</feature>
<evidence type="ECO:0000313" key="6">
    <source>
        <dbReference type="Proteomes" id="UP001203338"/>
    </source>
</evidence>
<dbReference type="EMBL" id="JAMFLX010000008">
    <property type="protein sequence ID" value="MCL6269807.1"/>
    <property type="molecule type" value="Genomic_DNA"/>
</dbReference>
<comment type="caution">
    <text evidence="3">Lacks conserved residue(s) required for the propagation of feature annotation.</text>
</comment>
<evidence type="ECO:0000313" key="5">
    <source>
        <dbReference type="EMBL" id="MCL6269807.1"/>
    </source>
</evidence>
<feature type="binding site" evidence="3">
    <location>
        <position position="9"/>
    </location>
    <ligand>
        <name>phosphate</name>
        <dbReference type="ChEBI" id="CHEBI:43474"/>
    </ligand>
</feature>
<accession>A0ABT0PEJ8</accession>
<dbReference type="EC" id="2.4.2.44" evidence="3"/>
<comment type="similarity">
    <text evidence="3">Belongs to the PNP/MTAP phosphorylase family. MTAP subfamily.</text>
</comment>
<dbReference type="Proteomes" id="UP001203338">
    <property type="component" value="Unassembled WGS sequence"/>
</dbReference>
<feature type="domain" description="Nucleoside phosphorylase" evidence="4">
    <location>
        <begin position="4"/>
        <end position="241"/>
    </location>
</feature>
<comment type="miscellaneous">
    <text evidence="3">Although this enzyme belongs to the family of MTA phosphorylases based on sequence homology, it has been shown that conserved amino acid substitutions in the substrate binding pocket convert the substrate specificity of this enzyme from 6-aminopurines to 6-oxopurines.</text>
</comment>
<dbReference type="SUPFAM" id="SSF53167">
    <property type="entry name" value="Purine and uridine phosphorylases"/>
    <property type="match status" value="1"/>
</dbReference>
<name>A0ABT0PEJ8_9GAMM</name>
<organism evidence="5 6">
    <name type="scientific">Parendozoicomonas callyspongiae</name>
    <dbReference type="NCBI Taxonomy" id="2942213"/>
    <lineage>
        <taxon>Bacteria</taxon>
        <taxon>Pseudomonadati</taxon>
        <taxon>Pseudomonadota</taxon>
        <taxon>Gammaproteobacteria</taxon>
        <taxon>Oceanospirillales</taxon>
        <taxon>Endozoicomonadaceae</taxon>
        <taxon>Parendozoicomonas</taxon>
    </lineage>
</organism>
<proteinExistence type="inferred from homology"/>
<dbReference type="RefSeq" id="WP_249698900.1">
    <property type="nucleotide sequence ID" value="NZ_JAMFLX010000008.1"/>
</dbReference>
<dbReference type="PANTHER" id="PTHR42679:SF2">
    <property type="entry name" value="S-METHYL-5'-THIOADENOSINE PHOSPHORYLASE"/>
    <property type="match status" value="1"/>
</dbReference>
<evidence type="ECO:0000256" key="1">
    <source>
        <dbReference type="ARBA" id="ARBA00022676"/>
    </source>
</evidence>
<sequence length="243" mass="25967">MLTAVIGGTGLTRLSGLEVKSQESVSNRWGDVSAPLVYGVLKGAEIVFLTRHGAGYNMPPHCINYRANIQALKDAGVGHIIAVNAVGGISQRMDTGVICIPDQIIDYSWGRKTTFFEGSEHPVFIDFTHPYDPGLRDALHKAAMQLDIPAEPGGVYGCTQGPRLETAAEIRRMEKDGCDIVGMTGMPEAVLAREAGIKYSVITLAVNRAAGKSDQEITMAAMQSMLQTGMEKICAIISEALSG</sequence>
<dbReference type="GO" id="GO:0016757">
    <property type="term" value="F:glycosyltransferase activity"/>
    <property type="evidence" value="ECO:0007669"/>
    <property type="project" value="UniProtKB-KW"/>
</dbReference>
<dbReference type="InterPro" id="IPR010044">
    <property type="entry name" value="MTAP"/>
</dbReference>
<dbReference type="CDD" id="cd09010">
    <property type="entry name" value="MTAP_SsMTAPII_like_MTIP"/>
    <property type="match status" value="1"/>
</dbReference>
<keyword evidence="3" id="KW-0660">Purine salvage</keyword>
<evidence type="ECO:0000256" key="3">
    <source>
        <dbReference type="HAMAP-Rule" id="MF_01963"/>
    </source>
</evidence>
<feature type="binding site" evidence="3">
    <location>
        <begin position="51"/>
        <end position="52"/>
    </location>
    <ligand>
        <name>phosphate</name>
        <dbReference type="ChEBI" id="CHEBI:43474"/>
    </ligand>
</feature>
<feature type="site" description="Important for substrate specificity" evidence="3">
    <location>
        <position position="219"/>
    </location>
</feature>